<evidence type="ECO:0000256" key="1">
    <source>
        <dbReference type="ARBA" id="ARBA00001946"/>
    </source>
</evidence>
<dbReference type="EC" id="4.1.3.34" evidence="7"/>
<dbReference type="Pfam" id="PF03328">
    <property type="entry name" value="HpcH_HpaI"/>
    <property type="match status" value="1"/>
</dbReference>
<keyword evidence="8" id="KW-1185">Reference proteome</keyword>
<dbReference type="InterPro" id="IPR011206">
    <property type="entry name" value="Citrate_lyase_beta/mcl1/mcl2"/>
</dbReference>
<dbReference type="PIRSF" id="PIRSF015582">
    <property type="entry name" value="Cit_lyase_B"/>
    <property type="match status" value="1"/>
</dbReference>
<dbReference type="EMBL" id="JACHWS010000002">
    <property type="protein sequence ID" value="MBB3038358.1"/>
    <property type="molecule type" value="Genomic_DNA"/>
</dbReference>
<dbReference type="InterPro" id="IPR005000">
    <property type="entry name" value="Aldolase/citrate-lyase_domain"/>
</dbReference>
<dbReference type="InterPro" id="IPR015813">
    <property type="entry name" value="Pyrv/PenolPyrv_kinase-like_dom"/>
</dbReference>
<name>A0A839RQ62_9ACTN</name>
<feature type="binding site" evidence="5">
    <location>
        <position position="138"/>
    </location>
    <ligand>
        <name>Mg(2+)</name>
        <dbReference type="ChEBI" id="CHEBI:18420"/>
    </ligand>
</feature>
<comment type="cofactor">
    <cofactor evidence="1">
        <name>Mg(2+)</name>
        <dbReference type="ChEBI" id="CHEBI:18420"/>
    </cofactor>
</comment>
<evidence type="ECO:0000256" key="4">
    <source>
        <dbReference type="PIRSR" id="PIRSR015582-1"/>
    </source>
</evidence>
<feature type="binding site" evidence="4">
    <location>
        <position position="112"/>
    </location>
    <ligand>
        <name>substrate</name>
    </ligand>
</feature>
<dbReference type="Gene3D" id="3.20.20.60">
    <property type="entry name" value="Phosphoenolpyruvate-binding domains"/>
    <property type="match status" value="1"/>
</dbReference>
<dbReference type="InterPro" id="IPR040442">
    <property type="entry name" value="Pyrv_kinase-like_dom_sf"/>
</dbReference>
<feature type="domain" description="HpcH/HpaI aldolase/citrate lyase" evidence="6">
    <location>
        <begin position="11"/>
        <end position="211"/>
    </location>
</feature>
<reference evidence="7 8" key="1">
    <citation type="submission" date="2020-08" db="EMBL/GenBank/DDBJ databases">
        <title>Sequencing the genomes of 1000 actinobacteria strains.</title>
        <authorList>
            <person name="Klenk H.-P."/>
        </authorList>
    </citation>
    <scope>NUCLEOTIDE SEQUENCE [LARGE SCALE GENOMIC DNA]</scope>
    <source>
        <strain evidence="7 8">DSM 45258</strain>
    </source>
</reference>
<protein>
    <submittedName>
        <fullName evidence="7">Citrate lyase subunit beta/citryl-CoA lyase</fullName>
        <ecNumber evidence="7">4.1.3.34</ecNumber>
    </submittedName>
</protein>
<gene>
    <name evidence="7" type="ORF">FHU29_002807</name>
</gene>
<dbReference type="Proteomes" id="UP000567922">
    <property type="component" value="Unassembled WGS sequence"/>
</dbReference>
<dbReference type="AlphaFoldDB" id="A0A839RQ62"/>
<dbReference type="RefSeq" id="WP_064438566.1">
    <property type="nucleotide sequence ID" value="NZ_BDDI01000001.1"/>
</dbReference>
<comment type="caution">
    <text evidence="7">The sequence shown here is derived from an EMBL/GenBank/DDBJ whole genome shotgun (WGS) entry which is preliminary data.</text>
</comment>
<dbReference type="GO" id="GO:0000287">
    <property type="term" value="F:magnesium ion binding"/>
    <property type="evidence" value="ECO:0007669"/>
    <property type="project" value="TreeGrafter"/>
</dbReference>
<dbReference type="GO" id="GO:0006107">
    <property type="term" value="P:oxaloacetate metabolic process"/>
    <property type="evidence" value="ECO:0007669"/>
    <property type="project" value="TreeGrafter"/>
</dbReference>
<dbReference type="OrthoDB" id="5172636at2"/>
<dbReference type="PANTHER" id="PTHR32308:SF10">
    <property type="entry name" value="CITRATE LYASE SUBUNIT BETA"/>
    <property type="match status" value="1"/>
</dbReference>
<proteinExistence type="predicted"/>
<feature type="binding site" evidence="5">
    <location>
        <position position="112"/>
    </location>
    <ligand>
        <name>Mg(2+)</name>
        <dbReference type="ChEBI" id="CHEBI:18420"/>
    </ligand>
</feature>
<evidence type="ECO:0000259" key="6">
    <source>
        <dbReference type="Pfam" id="PF03328"/>
    </source>
</evidence>
<feature type="binding site" evidence="4">
    <location>
        <position position="64"/>
    </location>
    <ligand>
        <name>substrate</name>
    </ligand>
</feature>
<evidence type="ECO:0000313" key="7">
    <source>
        <dbReference type="EMBL" id="MBB3038358.1"/>
    </source>
</evidence>
<accession>A0A839RQ62</accession>
<evidence type="ECO:0000256" key="5">
    <source>
        <dbReference type="PIRSR" id="PIRSR015582-2"/>
    </source>
</evidence>
<evidence type="ECO:0000313" key="8">
    <source>
        <dbReference type="Proteomes" id="UP000567922"/>
    </source>
</evidence>
<dbReference type="GO" id="GO:0008816">
    <property type="term" value="F:citryl-CoA lyase activity"/>
    <property type="evidence" value="ECO:0007669"/>
    <property type="project" value="UniProtKB-EC"/>
</dbReference>
<keyword evidence="7" id="KW-0456">Lyase</keyword>
<keyword evidence="2 5" id="KW-0479">Metal-binding</keyword>
<dbReference type="SUPFAM" id="SSF51621">
    <property type="entry name" value="Phosphoenolpyruvate/pyruvate domain"/>
    <property type="match status" value="1"/>
</dbReference>
<sequence>MTSLKYGPAWLFCPADRPERFAKAAKAADIVILDLEDGVAPADKPAAREALIDTQLDPERTVVRINPHDTEDHALDCETLAKTGYHAIMLAKCEAPAQLRDLFDYEVFGLIETPLGAVRVADIAQTPNLRGLMWGAEDLIAGMGGQSSRRRDGTYRDVARHVRSSVLLAATAFDRLALDAVYIDIRDIDGLRDEAIDAAATGFDAKVAIHPSQVAVVREAFAPAPEEVGWARRVLTQADGERGVFAFEGRMVDAPVLRHAEAVVARAEAARQEGPK</sequence>
<evidence type="ECO:0000256" key="3">
    <source>
        <dbReference type="ARBA" id="ARBA00022842"/>
    </source>
</evidence>
<evidence type="ECO:0000256" key="2">
    <source>
        <dbReference type="ARBA" id="ARBA00022723"/>
    </source>
</evidence>
<keyword evidence="3 5" id="KW-0460">Magnesium</keyword>
<organism evidence="7 8">
    <name type="scientific">Hoyosella altamirensis</name>
    <dbReference type="NCBI Taxonomy" id="616997"/>
    <lineage>
        <taxon>Bacteria</taxon>
        <taxon>Bacillati</taxon>
        <taxon>Actinomycetota</taxon>
        <taxon>Actinomycetes</taxon>
        <taxon>Mycobacteriales</taxon>
        <taxon>Hoyosellaceae</taxon>
        <taxon>Hoyosella</taxon>
    </lineage>
</organism>
<dbReference type="PANTHER" id="PTHR32308">
    <property type="entry name" value="LYASE BETA SUBUNIT, PUTATIVE (AFU_ORTHOLOGUE AFUA_4G13030)-RELATED"/>
    <property type="match status" value="1"/>
</dbReference>